<reference evidence="2" key="1">
    <citation type="submission" date="2025-08" db="UniProtKB">
        <authorList>
            <consortium name="RefSeq"/>
        </authorList>
    </citation>
    <scope>IDENTIFICATION</scope>
</reference>
<sequence length="172" mass="19158">MKLVFGFCLRQGSGQHDPGCQDMHVLFHITTTLCRLRVIVLGVRPAVIRSGVGIHHQSPNGSNQAQRRVKKKAKTHFSGMELQRNYSQSKDGSNPGVRGLITPQTKNSTKSCCKQRMQPKAFPCPSCIWRNIGLSLSTEVPQRKSKKCSSKAFPWPSCIWRNIRLGLSTEAA</sequence>
<name>A0A6P5RXG2_PRUAV</name>
<protein>
    <submittedName>
        <fullName evidence="2">Uncharacterized protein LOC110750400</fullName>
    </submittedName>
</protein>
<dbReference type="KEGG" id="pavi:110750400"/>
<dbReference type="GeneID" id="110750400"/>
<keyword evidence="1" id="KW-1185">Reference proteome</keyword>
<dbReference type="RefSeq" id="XP_021806408.1">
    <property type="nucleotide sequence ID" value="XM_021950716.1"/>
</dbReference>
<dbReference type="AlphaFoldDB" id="A0A6P5RXG2"/>
<dbReference type="Proteomes" id="UP000515124">
    <property type="component" value="Unplaced"/>
</dbReference>
<organism evidence="1 2">
    <name type="scientific">Prunus avium</name>
    <name type="common">Cherry</name>
    <name type="synonym">Cerasus avium</name>
    <dbReference type="NCBI Taxonomy" id="42229"/>
    <lineage>
        <taxon>Eukaryota</taxon>
        <taxon>Viridiplantae</taxon>
        <taxon>Streptophyta</taxon>
        <taxon>Embryophyta</taxon>
        <taxon>Tracheophyta</taxon>
        <taxon>Spermatophyta</taxon>
        <taxon>Magnoliopsida</taxon>
        <taxon>eudicotyledons</taxon>
        <taxon>Gunneridae</taxon>
        <taxon>Pentapetalae</taxon>
        <taxon>rosids</taxon>
        <taxon>fabids</taxon>
        <taxon>Rosales</taxon>
        <taxon>Rosaceae</taxon>
        <taxon>Amygdaloideae</taxon>
        <taxon>Amygdaleae</taxon>
        <taxon>Prunus</taxon>
    </lineage>
</organism>
<proteinExistence type="predicted"/>
<gene>
    <name evidence="2" type="primary">LOC110750400</name>
</gene>
<accession>A0A6P5RXG2</accession>
<evidence type="ECO:0000313" key="2">
    <source>
        <dbReference type="RefSeq" id="XP_021806408.1"/>
    </source>
</evidence>
<evidence type="ECO:0000313" key="1">
    <source>
        <dbReference type="Proteomes" id="UP000515124"/>
    </source>
</evidence>